<reference evidence="2 3" key="1">
    <citation type="submission" date="2024-04" db="EMBL/GenBank/DDBJ databases">
        <title>draft genome sequnece of Flavobacterium buctense JCM 30750.</title>
        <authorList>
            <person name="Kim D.-U."/>
        </authorList>
    </citation>
    <scope>NUCLEOTIDE SEQUENCE [LARGE SCALE GENOMIC DNA]</scope>
    <source>
        <strain evidence="2 3">JCM 30750</strain>
    </source>
</reference>
<gene>
    <name evidence="2" type="ORF">WMW71_06140</name>
</gene>
<accession>A0ABU9E025</accession>
<evidence type="ECO:0000313" key="2">
    <source>
        <dbReference type="EMBL" id="MEK8179916.1"/>
    </source>
</evidence>
<dbReference type="RefSeq" id="WP_187660392.1">
    <property type="nucleotide sequence ID" value="NZ_JACTAB010000004.1"/>
</dbReference>
<dbReference type="Proteomes" id="UP001491349">
    <property type="component" value="Unassembled WGS sequence"/>
</dbReference>
<evidence type="ECO:0000313" key="3">
    <source>
        <dbReference type="Proteomes" id="UP001491349"/>
    </source>
</evidence>
<evidence type="ECO:0000256" key="1">
    <source>
        <dbReference type="SAM" id="Coils"/>
    </source>
</evidence>
<feature type="coiled-coil region" evidence="1">
    <location>
        <begin position="76"/>
        <end position="103"/>
    </location>
</feature>
<keyword evidence="1" id="KW-0175">Coiled coil</keyword>
<evidence type="ECO:0008006" key="4">
    <source>
        <dbReference type="Google" id="ProtNLM"/>
    </source>
</evidence>
<dbReference type="EMBL" id="JBBPCB010000003">
    <property type="protein sequence ID" value="MEK8179916.1"/>
    <property type="molecule type" value="Genomic_DNA"/>
</dbReference>
<comment type="caution">
    <text evidence="2">The sequence shown here is derived from an EMBL/GenBank/DDBJ whole genome shotgun (WGS) entry which is preliminary data.</text>
</comment>
<keyword evidence="3" id="KW-1185">Reference proteome</keyword>
<proteinExistence type="predicted"/>
<sequence>MKRKFQEIKALLGFTQDEMAQLLKLHRNSVSRFELGNGHIPHRSNVVLGAMLQYIQSPEAKADLPEALEEQQALEAVKLQKLIKENEYQYERLSRKLHKAQANYAYNENATKLLYFLREHAAELPEVSPDVLHLLEKRVKASLEKQGKAEVLALELQVDLLVYEKRLLERKQYEIGANGNKNNASQV</sequence>
<organism evidence="2 3">
    <name type="scientific">Flavobacterium buctense</name>
    <dbReference type="NCBI Taxonomy" id="1648146"/>
    <lineage>
        <taxon>Bacteria</taxon>
        <taxon>Pseudomonadati</taxon>
        <taxon>Bacteroidota</taxon>
        <taxon>Flavobacteriia</taxon>
        <taxon>Flavobacteriales</taxon>
        <taxon>Flavobacteriaceae</taxon>
        <taxon>Flavobacterium</taxon>
    </lineage>
</organism>
<name>A0ABU9E025_9FLAO</name>
<protein>
    <recommendedName>
        <fullName evidence="4">HTH cro/C1-type domain-containing protein</fullName>
    </recommendedName>
</protein>